<keyword evidence="4" id="KW-0472">Membrane</keyword>
<dbReference type="Gene3D" id="2.60.40.3510">
    <property type="match status" value="1"/>
</dbReference>
<dbReference type="AlphaFoldDB" id="A0A7R9G950"/>
<dbReference type="EMBL" id="CAJPEX010000019">
    <property type="protein sequence ID" value="CAG0912469.1"/>
    <property type="molecule type" value="Genomic_DNA"/>
</dbReference>
<keyword evidence="1" id="KW-0245">EGF-like domain</keyword>
<keyword evidence="2" id="KW-0812">Transmembrane</keyword>
<dbReference type="OrthoDB" id="283575at2759"/>
<dbReference type="Proteomes" id="UP000678499">
    <property type="component" value="Unassembled WGS sequence"/>
</dbReference>
<evidence type="ECO:0000256" key="4">
    <source>
        <dbReference type="ARBA" id="ARBA00022989"/>
    </source>
</evidence>
<proteinExistence type="predicted"/>
<evidence type="ECO:0000259" key="5">
    <source>
        <dbReference type="Pfam" id="PF07657"/>
    </source>
</evidence>
<sequence>MLGKRKPLETIRDCHFSEIEFRGSGAHPQPLDKPHPTRQLRKTRCRRGVVRGTGVFQLRLRSFRNDLGIDNEGRCCSGFPTSTGRCSGFCRTKIRVCLKHYQSNIDHTTPCTFGEYVTPVLGNNSLKFNVDDEVPSPDSIAQKVIEFSLNVTWPGTFSLIMETWHDGNSSSSSNSPTARSAIYKQGEIPGALIHLFP</sequence>
<dbReference type="GO" id="GO:0016020">
    <property type="term" value="C:membrane"/>
    <property type="evidence" value="ECO:0007669"/>
    <property type="project" value="UniProtKB-SubCell"/>
</dbReference>
<reference evidence="6" key="1">
    <citation type="submission" date="2020-11" db="EMBL/GenBank/DDBJ databases">
        <authorList>
            <person name="Tran Van P."/>
        </authorList>
    </citation>
    <scope>NUCLEOTIDE SEQUENCE</scope>
</reference>
<protein>
    <recommendedName>
        <fullName evidence="5">Notch ligand N-terminal domain-containing protein</fullName>
    </recommendedName>
</protein>
<dbReference type="EMBL" id="OA882056">
    <property type="protein sequence ID" value="CAD7272317.1"/>
    <property type="molecule type" value="Genomic_DNA"/>
</dbReference>
<dbReference type="InterPro" id="IPR011651">
    <property type="entry name" value="Notch_ligand_N"/>
</dbReference>
<keyword evidence="4" id="KW-1133">Transmembrane helix</keyword>
<keyword evidence="7" id="KW-1185">Reference proteome</keyword>
<feature type="domain" description="Notch ligand N-terminal" evidence="5">
    <location>
        <begin position="53"/>
        <end position="176"/>
    </location>
</feature>
<name>A0A7R9G950_9CRUS</name>
<evidence type="ECO:0000256" key="2">
    <source>
        <dbReference type="ARBA" id="ARBA00022692"/>
    </source>
</evidence>
<organism evidence="6">
    <name type="scientific">Notodromas monacha</name>
    <dbReference type="NCBI Taxonomy" id="399045"/>
    <lineage>
        <taxon>Eukaryota</taxon>
        <taxon>Metazoa</taxon>
        <taxon>Ecdysozoa</taxon>
        <taxon>Arthropoda</taxon>
        <taxon>Crustacea</taxon>
        <taxon>Oligostraca</taxon>
        <taxon>Ostracoda</taxon>
        <taxon>Podocopa</taxon>
        <taxon>Podocopida</taxon>
        <taxon>Cypridocopina</taxon>
        <taxon>Cypridoidea</taxon>
        <taxon>Cyprididae</taxon>
        <taxon>Notodromas</taxon>
    </lineage>
</organism>
<keyword evidence="3" id="KW-0677">Repeat</keyword>
<evidence type="ECO:0000313" key="7">
    <source>
        <dbReference type="Proteomes" id="UP000678499"/>
    </source>
</evidence>
<evidence type="ECO:0000256" key="1">
    <source>
        <dbReference type="ARBA" id="ARBA00022536"/>
    </source>
</evidence>
<dbReference type="GO" id="GO:0007219">
    <property type="term" value="P:Notch signaling pathway"/>
    <property type="evidence" value="ECO:0007669"/>
    <property type="project" value="InterPro"/>
</dbReference>
<evidence type="ECO:0000256" key="3">
    <source>
        <dbReference type="ARBA" id="ARBA00022737"/>
    </source>
</evidence>
<evidence type="ECO:0000313" key="6">
    <source>
        <dbReference type="EMBL" id="CAD7272317.1"/>
    </source>
</evidence>
<accession>A0A7R9G950</accession>
<gene>
    <name evidence="6" type="ORF">NMOB1V02_LOCUS259</name>
</gene>
<dbReference type="Pfam" id="PF07657">
    <property type="entry name" value="MNNL"/>
    <property type="match status" value="1"/>
</dbReference>